<evidence type="ECO:0000313" key="2">
    <source>
        <dbReference type="Proteomes" id="UP000807159"/>
    </source>
</evidence>
<accession>A0A8T2ZB01</accession>
<comment type="caution">
    <text evidence="1">The sequence shown here is derived from an EMBL/GenBank/DDBJ whole genome shotgun (WGS) entry which is preliminary data.</text>
</comment>
<dbReference type="EMBL" id="JACEGQ020000003">
    <property type="protein sequence ID" value="KAH8514558.1"/>
    <property type="molecule type" value="Genomic_DNA"/>
</dbReference>
<gene>
    <name evidence="1" type="ORF">H0E87_007408</name>
</gene>
<sequence length="133" mass="14577">MTGKPVHCDVPTTSITQLSYARILIEVDLLVDLPTSVNIVLPNGLPLTHEGLHDEPSIDPMSAEVATVVEERPVSPRRKRTKLVEAGYFGAKHSASLNVVHISNDRNVIADVEPPKRQYLTRSRVAAATNFSQ</sequence>
<dbReference type="AlphaFoldDB" id="A0A8T2ZB01"/>
<dbReference type="Proteomes" id="UP000807159">
    <property type="component" value="Chromosome 3"/>
</dbReference>
<name>A0A8T2ZB01_POPDE</name>
<protein>
    <submittedName>
        <fullName evidence="1">Uncharacterized protein</fullName>
    </submittedName>
</protein>
<evidence type="ECO:0000313" key="1">
    <source>
        <dbReference type="EMBL" id="KAH8514558.1"/>
    </source>
</evidence>
<keyword evidence="2" id="KW-1185">Reference proteome</keyword>
<organism evidence="1 2">
    <name type="scientific">Populus deltoides</name>
    <name type="common">Eastern poplar</name>
    <name type="synonym">Eastern cottonwood</name>
    <dbReference type="NCBI Taxonomy" id="3696"/>
    <lineage>
        <taxon>Eukaryota</taxon>
        <taxon>Viridiplantae</taxon>
        <taxon>Streptophyta</taxon>
        <taxon>Embryophyta</taxon>
        <taxon>Tracheophyta</taxon>
        <taxon>Spermatophyta</taxon>
        <taxon>Magnoliopsida</taxon>
        <taxon>eudicotyledons</taxon>
        <taxon>Gunneridae</taxon>
        <taxon>Pentapetalae</taxon>
        <taxon>rosids</taxon>
        <taxon>fabids</taxon>
        <taxon>Malpighiales</taxon>
        <taxon>Salicaceae</taxon>
        <taxon>Saliceae</taxon>
        <taxon>Populus</taxon>
    </lineage>
</organism>
<proteinExistence type="predicted"/>
<reference evidence="1" key="1">
    <citation type="journal article" date="2021" name="J. Hered.">
        <title>Genome Assembly of Salicaceae Populus deltoides (Eastern Cottonwood) I-69 Based on Nanopore Sequencing and Hi-C Technologies.</title>
        <authorList>
            <person name="Bai S."/>
            <person name="Wu H."/>
            <person name="Zhang J."/>
            <person name="Pan Z."/>
            <person name="Zhao W."/>
            <person name="Li Z."/>
            <person name="Tong C."/>
        </authorList>
    </citation>
    <scope>NUCLEOTIDE SEQUENCE</scope>
    <source>
        <tissue evidence="1">Leaf</tissue>
    </source>
</reference>